<proteinExistence type="predicted"/>
<dbReference type="Proteomes" id="UP001608902">
    <property type="component" value="Unassembled WGS sequence"/>
</dbReference>
<feature type="compositionally biased region" description="Basic and acidic residues" evidence="1">
    <location>
        <begin position="313"/>
        <end position="323"/>
    </location>
</feature>
<evidence type="ECO:0000313" key="2">
    <source>
        <dbReference type="EMBL" id="MFH4977792.1"/>
    </source>
</evidence>
<feature type="region of interest" description="Disordered" evidence="1">
    <location>
        <begin position="334"/>
        <end position="367"/>
    </location>
</feature>
<feature type="compositionally biased region" description="Low complexity" evidence="1">
    <location>
        <begin position="348"/>
        <end position="366"/>
    </location>
</feature>
<evidence type="ECO:0000313" key="3">
    <source>
        <dbReference type="Proteomes" id="UP001608902"/>
    </source>
</evidence>
<evidence type="ECO:0000256" key="1">
    <source>
        <dbReference type="SAM" id="MobiDB-lite"/>
    </source>
</evidence>
<keyword evidence="3" id="KW-1185">Reference proteome</keyword>
<protein>
    <recommendedName>
        <fullName evidence="4">GW182 middle domain-containing protein</fullName>
    </recommendedName>
</protein>
<gene>
    <name evidence="2" type="ORF">AB6A40_004501</name>
</gene>
<dbReference type="EMBL" id="JBGFUD010002616">
    <property type="protein sequence ID" value="MFH4977792.1"/>
    <property type="molecule type" value="Genomic_DNA"/>
</dbReference>
<accession>A0ABD6EM53</accession>
<feature type="region of interest" description="Disordered" evidence="1">
    <location>
        <begin position="107"/>
        <end position="145"/>
    </location>
</feature>
<evidence type="ECO:0008006" key="4">
    <source>
        <dbReference type="Google" id="ProtNLM"/>
    </source>
</evidence>
<reference evidence="2 3" key="1">
    <citation type="submission" date="2024-08" db="EMBL/GenBank/DDBJ databases">
        <title>Gnathostoma spinigerum genome.</title>
        <authorList>
            <person name="Gonzalez-Bertolin B."/>
            <person name="Monzon S."/>
            <person name="Zaballos A."/>
            <person name="Jimenez P."/>
            <person name="Dekumyoy P."/>
            <person name="Varona S."/>
            <person name="Cuesta I."/>
            <person name="Sumanam S."/>
            <person name="Adisakwattana P."/>
            <person name="Gasser R.B."/>
            <person name="Hernandez-Gonzalez A."/>
            <person name="Young N.D."/>
            <person name="Perteguer M.J."/>
        </authorList>
    </citation>
    <scope>NUCLEOTIDE SEQUENCE [LARGE SCALE GENOMIC DNA]</scope>
    <source>
        <strain evidence="2">AL3</strain>
        <tissue evidence="2">Liver</tissue>
    </source>
</reference>
<comment type="caution">
    <text evidence="2">The sequence shown here is derived from an EMBL/GenBank/DDBJ whole genome shotgun (WGS) entry which is preliminary data.</text>
</comment>
<sequence length="629" mass="68773">MWLLSDTPQPTAETASLNSWSVDQQNRWSGELSGGLPYEDPIRAIIPPAFRNSNSKVIWHDSTTPSGSLEANVNEALGISNWPSRITQPGDQEFFSEPSKPWDLGIPPQPSRNTGGPPPFCGSSMQNKAWADDPSLSIGLPRQPVPHPSYMVRNLGGWPQQDPRNSNYLQLQHQGNSPSYDMSGIGGTWPQRGPLPMNGIPPTAVPPPPRSRLHNVWSGNGVQGGQPDICSLQPRPDFSTGIGGNWMPITTMGNSAIPRYPSYMNQYPQPMENAKFTAPQKSNSFMGEDAVWQDPNGETRKWLRDTGTAIWGDPEKQPKEIKHWIVPPGIEYEEQPKKEGASEDSDAVVSPKSSDSTSQSSPVPGSRVIAPTGWGDLPPMPKNLKISACANVHVTNNVSWPSQMNSWDSSVDSQNGVPKTTGSWNILPLSKTDLSTNQWNKQPVPTAPVFSVPPGGNELEMPPATQKIADQLRNAISKGLLDLQMLNGPLDQQTLGLIHTLLDRLPVLDQVEMELKNLRAAVHTNCSDNVALETLMSPEQKTEYDRLVIQKAATQTDIAFITRKIRESSDTTNRPSSAALCASESFPPFLKATNNPVDLMTSSSTPRFGDSILDVTANAAQQKPYYSIF</sequence>
<organism evidence="2 3">
    <name type="scientific">Gnathostoma spinigerum</name>
    <dbReference type="NCBI Taxonomy" id="75299"/>
    <lineage>
        <taxon>Eukaryota</taxon>
        <taxon>Metazoa</taxon>
        <taxon>Ecdysozoa</taxon>
        <taxon>Nematoda</taxon>
        <taxon>Chromadorea</taxon>
        <taxon>Rhabditida</taxon>
        <taxon>Spirurina</taxon>
        <taxon>Gnathostomatomorpha</taxon>
        <taxon>Gnathostomatoidea</taxon>
        <taxon>Gnathostomatidae</taxon>
        <taxon>Gnathostoma</taxon>
    </lineage>
</organism>
<dbReference type="AlphaFoldDB" id="A0ABD6EM53"/>
<name>A0ABD6EM53_9BILA</name>
<feature type="region of interest" description="Disordered" evidence="1">
    <location>
        <begin position="309"/>
        <end position="328"/>
    </location>
</feature>